<dbReference type="Proteomes" id="UP000582659">
    <property type="component" value="Unassembled WGS sequence"/>
</dbReference>
<sequence length="366" mass="41442">MGVEVHDPTDPHFLSPKETFEVDHPAFKKPSIQEHPLYKAHKAFVFENEAPFCDGVDQACALIGSTKPQPFPEILLKDKMVFPENLEEIVKDGIMCGERYDPTLEPLEKWHDPIIFWVQGQRLHGTPVERRSQLILAQYYRQIALRSPKGHFIEDNVADYNQSLSAYLPADLFGAEFPAVFRLIAPTLIQRTSPVPILANESAVEATKSEAIPDVYPISPLIDLKKTNIYNDTVVVPRNLLNLHLDSVFLSQPLRQKYPWTTDQNAASAIMYAFTLALAQSQRNGLQKELKTPIVGKAIQLDRGNVDLVVVQLNNLDLNNTEGVKNMVWLEKALPLYEPTRHDQNLEKLANVNVDTFKKIANLLLY</sequence>
<name>A0A1I7SLQ1_BURXY</name>
<gene>
    <name evidence="1" type="ORF">BXYJ_LOCUS14209</name>
</gene>
<evidence type="ECO:0000313" key="3">
    <source>
        <dbReference type="Proteomes" id="UP000095284"/>
    </source>
</evidence>
<evidence type="ECO:0000313" key="4">
    <source>
        <dbReference type="Proteomes" id="UP000659654"/>
    </source>
</evidence>
<evidence type="ECO:0000313" key="1">
    <source>
        <dbReference type="EMBL" id="CAD5234118.1"/>
    </source>
</evidence>
<dbReference type="SMR" id="A0A1I7SLQ1"/>
<protein>
    <submittedName>
        <fullName evidence="1">(pine wood nematode) hypothetical protein</fullName>
    </submittedName>
</protein>
<dbReference type="WBParaSite" id="BXY_1398400.1">
    <property type="protein sequence ID" value="BXY_1398400.1"/>
    <property type="gene ID" value="BXY_1398400"/>
</dbReference>
<dbReference type="EMBL" id="CAJFCV020000006">
    <property type="protein sequence ID" value="CAG9129699.1"/>
    <property type="molecule type" value="Genomic_DNA"/>
</dbReference>
<dbReference type="AlphaFoldDB" id="A0A1I7SLQ1"/>
<accession>A0A1I7SLQ1</accession>
<dbReference type="PANTHER" id="PTHR15889">
    <property type="entry name" value="MITOCHONDRIAL RIBOSOMAL PROTEIN L37"/>
    <property type="match status" value="1"/>
</dbReference>
<dbReference type="eggNOG" id="ENOG502QQAQ">
    <property type="taxonomic scope" value="Eukaryota"/>
</dbReference>
<evidence type="ECO:0000313" key="5">
    <source>
        <dbReference type="WBParaSite" id="BXY_1398400.1"/>
    </source>
</evidence>
<dbReference type="PANTHER" id="PTHR15889:SF2">
    <property type="entry name" value="LARGE RIBOSOMAL SUBUNIT PROTEIN ML37"/>
    <property type="match status" value="1"/>
</dbReference>
<reference evidence="5" key="1">
    <citation type="submission" date="2016-11" db="UniProtKB">
        <authorList>
            <consortium name="WormBaseParasite"/>
        </authorList>
    </citation>
    <scope>IDENTIFICATION</scope>
</reference>
<dbReference type="InterPro" id="IPR052482">
    <property type="entry name" value="mtLSU_mL37"/>
</dbReference>
<dbReference type="OrthoDB" id="5835618at2759"/>
<reference evidence="2" key="2">
    <citation type="submission" date="2020-08" db="EMBL/GenBank/DDBJ databases">
        <authorList>
            <person name="Kikuchi T."/>
        </authorList>
    </citation>
    <scope>NUCLEOTIDE SEQUENCE</scope>
    <source>
        <strain evidence="1">Ka4C1</strain>
    </source>
</reference>
<organism evidence="3 5">
    <name type="scientific">Bursaphelenchus xylophilus</name>
    <name type="common">Pinewood nematode worm</name>
    <name type="synonym">Aphelenchoides xylophilus</name>
    <dbReference type="NCBI Taxonomy" id="6326"/>
    <lineage>
        <taxon>Eukaryota</taxon>
        <taxon>Metazoa</taxon>
        <taxon>Ecdysozoa</taxon>
        <taxon>Nematoda</taxon>
        <taxon>Chromadorea</taxon>
        <taxon>Rhabditida</taxon>
        <taxon>Tylenchina</taxon>
        <taxon>Tylenchomorpha</taxon>
        <taxon>Aphelenchoidea</taxon>
        <taxon>Aphelenchoididae</taxon>
        <taxon>Bursaphelenchus</taxon>
    </lineage>
</organism>
<dbReference type="Proteomes" id="UP000659654">
    <property type="component" value="Unassembled WGS sequence"/>
</dbReference>
<dbReference type="GO" id="GO:0005739">
    <property type="term" value="C:mitochondrion"/>
    <property type="evidence" value="ECO:0007669"/>
    <property type="project" value="TreeGrafter"/>
</dbReference>
<keyword evidence="4" id="KW-1185">Reference proteome</keyword>
<dbReference type="Proteomes" id="UP000095284">
    <property type="component" value="Unplaced"/>
</dbReference>
<evidence type="ECO:0000313" key="2">
    <source>
        <dbReference type="EMBL" id="CAG9129699.1"/>
    </source>
</evidence>
<proteinExistence type="predicted"/>
<dbReference type="EMBL" id="CAJFDI010000006">
    <property type="protein sequence ID" value="CAD5234118.1"/>
    <property type="molecule type" value="Genomic_DNA"/>
</dbReference>